<sequence>MNGGIQTASGCSKPKDRPHSEADRNFWLAYARAISQAVGFAPGNPGRALYLAAKAQTAPVPTLTNKRGAEHRNRWIYEVSNNLLRRSGLLYDPESKETYAQALKTFLEAVDFGGTAEQTERADDALNRLNEVLSSYERSRQQALKVFLKQESMGLTGDSDFERWLIGNGVAVQHQRRELDRAAAEYQVIVSPSLEPETQQLLRDWNLVFQAIVGDNHLPGVTMPAARTTAETRLQLLRALRSEVKVEKPKHQEYLPQCALSVSYDKKMREWIENGQTYEMEDMYLRFDEGKIADEKMFGQDPDDRVNDDLGYTPWLAFVRDGDEECLQEDIGKGDVDMMVTFEDSGVFTVENGAWDLGDVRTKYPALRRDTPPSVRDFAAPQQLIVLKRLAMKLTFSERLRRRVDEMMKRFPGPDGFVRIMGVPVTLGGGSSNDTTSYTGVWDPSQGVLEVTPTDDAGFATVVGTIGRKVTSPDDQT</sequence>
<protein>
    <submittedName>
        <fullName evidence="1">Uncharacterized protein</fullName>
    </submittedName>
</protein>
<name>A0A4R8QDY9_9PEZI</name>
<keyword evidence="2" id="KW-1185">Reference proteome</keyword>
<dbReference type="EMBL" id="QAPG01000028">
    <property type="protein sequence ID" value="TDZ36962.1"/>
    <property type="molecule type" value="Genomic_DNA"/>
</dbReference>
<proteinExistence type="predicted"/>
<gene>
    <name evidence="1" type="ORF">C8035_v006399</name>
</gene>
<evidence type="ECO:0000313" key="1">
    <source>
        <dbReference type="EMBL" id="TDZ36962.1"/>
    </source>
</evidence>
<accession>A0A4R8QDY9</accession>
<dbReference type="Proteomes" id="UP000295083">
    <property type="component" value="Unassembled WGS sequence"/>
</dbReference>
<organism evidence="1 2">
    <name type="scientific">Colletotrichum spinosum</name>
    <dbReference type="NCBI Taxonomy" id="1347390"/>
    <lineage>
        <taxon>Eukaryota</taxon>
        <taxon>Fungi</taxon>
        <taxon>Dikarya</taxon>
        <taxon>Ascomycota</taxon>
        <taxon>Pezizomycotina</taxon>
        <taxon>Sordariomycetes</taxon>
        <taxon>Hypocreomycetidae</taxon>
        <taxon>Glomerellales</taxon>
        <taxon>Glomerellaceae</taxon>
        <taxon>Colletotrichum</taxon>
        <taxon>Colletotrichum orbiculare species complex</taxon>
    </lineage>
</organism>
<comment type="caution">
    <text evidence="1">The sequence shown here is derived from an EMBL/GenBank/DDBJ whole genome shotgun (WGS) entry which is preliminary data.</text>
</comment>
<reference evidence="1 2" key="1">
    <citation type="submission" date="2018-11" db="EMBL/GenBank/DDBJ databases">
        <title>Genome sequence and assembly of Colletotrichum spinosum.</title>
        <authorList>
            <person name="Gan P."/>
            <person name="Shirasu K."/>
        </authorList>
    </citation>
    <scope>NUCLEOTIDE SEQUENCE [LARGE SCALE GENOMIC DNA]</scope>
    <source>
        <strain evidence="1 2">CBS 515.97</strain>
    </source>
</reference>
<evidence type="ECO:0000313" key="2">
    <source>
        <dbReference type="Proteomes" id="UP000295083"/>
    </source>
</evidence>
<dbReference type="AlphaFoldDB" id="A0A4R8QDY9"/>